<evidence type="ECO:0000259" key="1">
    <source>
        <dbReference type="Pfam" id="PF03559"/>
    </source>
</evidence>
<dbReference type="EMBL" id="JAKKDV010000001">
    <property type="protein sequence ID" value="MCF7559600.1"/>
    <property type="molecule type" value="Genomic_DNA"/>
</dbReference>
<keyword evidence="3" id="KW-1185">Reference proteome</keyword>
<proteinExistence type="predicted"/>
<dbReference type="Pfam" id="PF03559">
    <property type="entry name" value="Hexose_dehydrat"/>
    <property type="match status" value="2"/>
</dbReference>
<dbReference type="InterPro" id="IPR005212">
    <property type="entry name" value="EvaA-like"/>
</dbReference>
<protein>
    <submittedName>
        <fullName evidence="2">NDP-hexose 2,3-dehydratase family protein</fullName>
    </submittedName>
</protein>
<comment type="caution">
    <text evidence="2">The sequence shown here is derived from an EMBL/GenBank/DDBJ whole genome shotgun (WGS) entry which is preliminary data.</text>
</comment>
<sequence>MHYISHQKDIELLFLKSALTLDNPFNNTEEILDWVQKRNEEVSVDIKRIPFDAMNSWRLDKKKGAVVHSSNKFFSIQGLEVVTNYGHRKTWDQPIINQPEIGYLGFITKIFNGVLYFLVQTKIEPGNVNYVQLSPTIQATKSNYTQVHGGKTPNYLEHFVNATKDEILLDQLQSEQGARFLKKRNRNIIIKVDKEIEPLKDFKWLTLGQIKHLMKKDNIINMDTRTVISGISFGDYSRRTLNFHNVMNFESTSVENELLTSALVNDQSFLSFNQIIYWLTAQKVKYELSIKNKSLMDLKDWTISDSTIEHKDNRFFKVIGVNVEIGNREVTSWHQPLVEPCDEGVCAFIIKEIEGVLHFLVQAKLEAGNFDIVEIAPTVQCSSVYLEKEEQQLKIPFLKEVLNAKQEQVIFDTLQSEEGGRFYREQNRNIIIKLGDDFSIEVPENFTWLTLNQLKKFIVFNNYVNIQARSLVAALSYKN</sequence>
<feature type="domain" description="dTDP-4-dehydro-6-deoxy-alpha-D-glucopyranose 2,3-dehydratase" evidence="1">
    <location>
        <begin position="28"/>
        <end position="230"/>
    </location>
</feature>
<dbReference type="Proteomes" id="UP001200022">
    <property type="component" value="Unassembled WGS sequence"/>
</dbReference>
<dbReference type="InterPro" id="IPR038153">
    <property type="entry name" value="EvaA-like_sf"/>
</dbReference>
<accession>A0ABS9IHG1</accession>
<feature type="domain" description="dTDP-4-dehydro-6-deoxy-alpha-D-glucopyranose 2,3-dehydratase" evidence="1">
    <location>
        <begin position="274"/>
        <end position="475"/>
    </location>
</feature>
<reference evidence="2 3" key="1">
    <citation type="submission" date="2022-01" db="EMBL/GenBank/DDBJ databases">
        <title>Draft genome sequence of Sabulilitoribacter multivorans KCTC 32326.</title>
        <authorList>
            <person name="Oh J.-S."/>
        </authorList>
    </citation>
    <scope>NUCLEOTIDE SEQUENCE [LARGE SCALE GENOMIC DNA]</scope>
    <source>
        <strain evidence="2 3">M-M16</strain>
    </source>
</reference>
<name>A0ABS9IHG1_9FLAO</name>
<dbReference type="RefSeq" id="WP_237230272.1">
    <property type="nucleotide sequence ID" value="NZ_JAKKDV010000001.1"/>
</dbReference>
<dbReference type="Gene3D" id="3.90.79.40">
    <property type="entry name" value="EvaA sugar 2,3-dehydratase subunit"/>
    <property type="match status" value="2"/>
</dbReference>
<organism evidence="2 3">
    <name type="scientific">Flaviramulus multivorans</name>
    <dbReference type="NCBI Taxonomy" id="1304750"/>
    <lineage>
        <taxon>Bacteria</taxon>
        <taxon>Pseudomonadati</taxon>
        <taxon>Bacteroidota</taxon>
        <taxon>Flavobacteriia</taxon>
        <taxon>Flavobacteriales</taxon>
        <taxon>Flavobacteriaceae</taxon>
        <taxon>Flaviramulus</taxon>
    </lineage>
</organism>
<evidence type="ECO:0000313" key="2">
    <source>
        <dbReference type="EMBL" id="MCF7559600.1"/>
    </source>
</evidence>
<evidence type="ECO:0000313" key="3">
    <source>
        <dbReference type="Proteomes" id="UP001200022"/>
    </source>
</evidence>
<gene>
    <name evidence="2" type="ORF">L3X39_03050</name>
</gene>